<dbReference type="InterPro" id="IPR017907">
    <property type="entry name" value="Znf_RING_CS"/>
</dbReference>
<dbReference type="Gene3D" id="1.20.120.1750">
    <property type="match status" value="1"/>
</dbReference>
<evidence type="ECO:0000313" key="17">
    <source>
        <dbReference type="Proteomes" id="UP001221898"/>
    </source>
</evidence>
<dbReference type="Gene3D" id="3.10.110.10">
    <property type="entry name" value="Ubiquitin Conjugating Enzyme"/>
    <property type="match status" value="1"/>
</dbReference>
<evidence type="ECO:0000256" key="5">
    <source>
        <dbReference type="ARBA" id="ARBA00022723"/>
    </source>
</evidence>
<dbReference type="InterPro" id="IPR031127">
    <property type="entry name" value="E3_UB_ligase_RBR"/>
</dbReference>
<feature type="domain" description="RWD" evidence="14">
    <location>
        <begin position="10"/>
        <end position="153"/>
    </location>
</feature>
<dbReference type="GO" id="GO:0008270">
    <property type="term" value="F:zinc ion binding"/>
    <property type="evidence" value="ECO:0007669"/>
    <property type="project" value="UniProtKB-KW"/>
</dbReference>
<evidence type="ECO:0000256" key="10">
    <source>
        <dbReference type="ARBA" id="ARBA00044508"/>
    </source>
</evidence>
<reference evidence="16" key="1">
    <citation type="journal article" date="2023" name="Science">
        <title>Genome structures resolve the early diversification of teleost fishes.</title>
        <authorList>
            <person name="Parey E."/>
            <person name="Louis A."/>
            <person name="Montfort J."/>
            <person name="Bouchez O."/>
            <person name="Roques C."/>
            <person name="Iampietro C."/>
            <person name="Lluch J."/>
            <person name="Castinel A."/>
            <person name="Donnadieu C."/>
            <person name="Desvignes T."/>
            <person name="Floi Bucao C."/>
            <person name="Jouanno E."/>
            <person name="Wen M."/>
            <person name="Mejri S."/>
            <person name="Dirks R."/>
            <person name="Jansen H."/>
            <person name="Henkel C."/>
            <person name="Chen W.J."/>
            <person name="Zahm M."/>
            <person name="Cabau C."/>
            <person name="Klopp C."/>
            <person name="Thompson A.W."/>
            <person name="Robinson-Rechavi M."/>
            <person name="Braasch I."/>
            <person name="Lecointre G."/>
            <person name="Bobe J."/>
            <person name="Postlethwait J.H."/>
            <person name="Berthelot C."/>
            <person name="Roest Crollius H."/>
            <person name="Guiguen Y."/>
        </authorList>
    </citation>
    <scope>NUCLEOTIDE SEQUENCE</scope>
    <source>
        <strain evidence="16">NC1722</strain>
    </source>
</reference>
<dbReference type="InterPro" id="IPR013083">
    <property type="entry name" value="Znf_RING/FYVE/PHD"/>
</dbReference>
<dbReference type="PROSITE" id="PS51873">
    <property type="entry name" value="TRIAD"/>
    <property type="match status" value="1"/>
</dbReference>
<keyword evidence="8" id="KW-0833">Ubl conjugation pathway</keyword>
<evidence type="ECO:0000256" key="7">
    <source>
        <dbReference type="ARBA" id="ARBA00022771"/>
    </source>
</evidence>
<dbReference type="SUPFAM" id="SSF54495">
    <property type="entry name" value="UBC-like"/>
    <property type="match status" value="1"/>
</dbReference>
<dbReference type="AlphaFoldDB" id="A0AAD7X307"/>
<keyword evidence="9" id="KW-0862">Zinc</keyword>
<comment type="similarity">
    <text evidence="10">Belongs to the RBR family. RNF14 subfamily.</text>
</comment>
<evidence type="ECO:0000256" key="3">
    <source>
        <dbReference type="ARBA" id="ARBA00012251"/>
    </source>
</evidence>
<dbReference type="Pfam" id="PF22191">
    <property type="entry name" value="IBR_1"/>
    <property type="match status" value="1"/>
</dbReference>
<keyword evidence="17" id="KW-1185">Reference proteome</keyword>
<dbReference type="EMBL" id="JAINUG010000001">
    <property type="protein sequence ID" value="KAJ8419126.1"/>
    <property type="molecule type" value="Genomic_DNA"/>
</dbReference>
<dbReference type="InterPro" id="IPR016135">
    <property type="entry name" value="UBQ-conjugating_enzyme/RWD"/>
</dbReference>
<dbReference type="SMART" id="SM00591">
    <property type="entry name" value="RWD"/>
    <property type="match status" value="1"/>
</dbReference>
<evidence type="ECO:0000256" key="9">
    <source>
        <dbReference type="ARBA" id="ARBA00022833"/>
    </source>
</evidence>
<evidence type="ECO:0000256" key="11">
    <source>
        <dbReference type="PROSITE-ProRule" id="PRU00175"/>
    </source>
</evidence>
<feature type="domain" description="RING-type" evidence="15">
    <location>
        <begin position="221"/>
        <end position="486"/>
    </location>
</feature>
<evidence type="ECO:0000259" key="14">
    <source>
        <dbReference type="PROSITE" id="PS50908"/>
    </source>
</evidence>
<keyword evidence="4" id="KW-0808">Transferase</keyword>
<protein>
    <recommendedName>
        <fullName evidence="3">RBR-type E3 ubiquitin transferase</fullName>
        <ecNumber evidence="3">2.3.2.31</ecNumber>
    </recommendedName>
</protein>
<comment type="caution">
    <text evidence="16">The sequence shown here is derived from an EMBL/GenBank/DDBJ whole genome shotgun (WGS) entry which is preliminary data.</text>
</comment>
<gene>
    <name evidence="16" type="ORF">AAFF_G00006250</name>
</gene>
<keyword evidence="5" id="KW-0479">Metal-binding</keyword>
<evidence type="ECO:0000313" key="16">
    <source>
        <dbReference type="EMBL" id="KAJ8419126.1"/>
    </source>
</evidence>
<keyword evidence="6" id="KW-0677">Repeat</keyword>
<comment type="catalytic activity">
    <reaction evidence="1">
        <text>[E2 ubiquitin-conjugating enzyme]-S-ubiquitinyl-L-cysteine + [acceptor protein]-L-lysine = [E2 ubiquitin-conjugating enzyme]-L-cysteine + [acceptor protein]-N(6)-ubiquitinyl-L-lysine.</text>
        <dbReference type="EC" id="2.3.2.31"/>
    </reaction>
</comment>
<dbReference type="InterPro" id="IPR044066">
    <property type="entry name" value="TRIAD_supradom"/>
</dbReference>
<dbReference type="PROSITE" id="PS50908">
    <property type="entry name" value="RWD"/>
    <property type="match status" value="1"/>
</dbReference>
<evidence type="ECO:0000259" key="13">
    <source>
        <dbReference type="PROSITE" id="PS50089"/>
    </source>
</evidence>
<evidence type="ECO:0000259" key="15">
    <source>
        <dbReference type="PROSITE" id="PS51873"/>
    </source>
</evidence>
<evidence type="ECO:0000256" key="6">
    <source>
        <dbReference type="ARBA" id="ARBA00022737"/>
    </source>
</evidence>
<dbReference type="PROSITE" id="PS00518">
    <property type="entry name" value="ZF_RING_1"/>
    <property type="match status" value="1"/>
</dbReference>
<dbReference type="Pfam" id="PF05773">
    <property type="entry name" value="RWD"/>
    <property type="match status" value="1"/>
</dbReference>
<dbReference type="Gene3D" id="3.30.40.10">
    <property type="entry name" value="Zinc/RING finger domain, C3HC4 (zinc finger)"/>
    <property type="match status" value="1"/>
</dbReference>
<comment type="pathway">
    <text evidence="2">Protein modification; protein ubiquitination.</text>
</comment>
<dbReference type="InterPro" id="IPR001841">
    <property type="entry name" value="Znf_RING"/>
</dbReference>
<dbReference type="InterPro" id="IPR002867">
    <property type="entry name" value="IBR_dom"/>
</dbReference>
<dbReference type="InterPro" id="IPR031128">
    <property type="entry name" value="RNF14_RING-HC_Zfn"/>
</dbReference>
<dbReference type="GO" id="GO:0061630">
    <property type="term" value="F:ubiquitin protein ligase activity"/>
    <property type="evidence" value="ECO:0007669"/>
    <property type="project" value="UniProtKB-EC"/>
</dbReference>
<evidence type="ECO:0000256" key="12">
    <source>
        <dbReference type="SAM" id="MobiDB-lite"/>
    </source>
</evidence>
<dbReference type="Gene3D" id="2.20.25.20">
    <property type="match status" value="1"/>
</dbReference>
<feature type="domain" description="RING-type" evidence="13">
    <location>
        <begin position="225"/>
        <end position="271"/>
    </location>
</feature>
<dbReference type="InterPro" id="IPR006575">
    <property type="entry name" value="RWD_dom"/>
</dbReference>
<evidence type="ECO:0000256" key="4">
    <source>
        <dbReference type="ARBA" id="ARBA00022679"/>
    </source>
</evidence>
<sequence>MAENQEAREDELLALSSIYDQEEFRRNGCAQGGDIRICPDLPRDFKVIVKAGGTCTEYGVSFLPPLVLNFELPMDYPSRSSPLHTLNCKWLSEVQKQTLLDEKIETYSSDYGGCIPQAGAAVCKHLDELWKESLGSVVLFSWIQFLREDVLTFLHISPSLELPSQWESSVTEADEEGTGHGASGGLDDPRTTHRLADSHTDLLLLVLDFDKARRRKLFDSQVFDCGICFSQKLGSNCLSFRECEHVYCAACMREYYKVQISEGAIRGLKCPHSECSSEATPMQVKQLVGDELFGRYDRLLLQSSLDSMADVVYCPRRTCATAVMLEPDNTVAICSACRYAFCTLCRQGYHGLAQCKKKGARESDTHTDMPTSVDMTHAPVPEKDEGLRGLWEDYDTGSEERRKFLEKRYGKQTLQDKVEDCLSQSWFAENTKECPRCSAIIQKIGGCNRMVCFKCHQYFCWACLIILPQNNASNHFGNPDSPCYNY</sequence>
<evidence type="ECO:0000256" key="1">
    <source>
        <dbReference type="ARBA" id="ARBA00001798"/>
    </source>
</evidence>
<dbReference type="CDD" id="cd20341">
    <property type="entry name" value="BRcat_RBR_RNF14"/>
    <property type="match status" value="1"/>
</dbReference>
<dbReference type="CDD" id="cd16628">
    <property type="entry name" value="RING-HC_RBR_RNF14"/>
    <property type="match status" value="1"/>
</dbReference>
<dbReference type="InterPro" id="IPR047548">
    <property type="entry name" value="Rcat_RBR_RNF14"/>
</dbReference>
<dbReference type="PROSITE" id="PS50089">
    <property type="entry name" value="ZF_RING_2"/>
    <property type="match status" value="1"/>
</dbReference>
<dbReference type="GO" id="GO:0016567">
    <property type="term" value="P:protein ubiquitination"/>
    <property type="evidence" value="ECO:0007669"/>
    <property type="project" value="InterPro"/>
</dbReference>
<dbReference type="Pfam" id="PF01485">
    <property type="entry name" value="IBR"/>
    <property type="match status" value="1"/>
</dbReference>
<dbReference type="CDD" id="cd23820">
    <property type="entry name" value="RWD_RNF14"/>
    <property type="match status" value="1"/>
</dbReference>
<proteinExistence type="inferred from homology"/>
<evidence type="ECO:0000256" key="2">
    <source>
        <dbReference type="ARBA" id="ARBA00004906"/>
    </source>
</evidence>
<accession>A0AAD7X307</accession>
<name>A0AAD7X307_9TELE</name>
<dbReference type="FunFam" id="3.30.40.10:FF:000186">
    <property type="entry name" value="RBR-type E3 ubiquitin transferase"/>
    <property type="match status" value="1"/>
</dbReference>
<dbReference type="SUPFAM" id="SSF57850">
    <property type="entry name" value="RING/U-box"/>
    <property type="match status" value="3"/>
</dbReference>
<keyword evidence="7 11" id="KW-0863">Zinc-finger</keyword>
<dbReference type="CDD" id="cd20354">
    <property type="entry name" value="Rcat_RBR_RNF14"/>
    <property type="match status" value="1"/>
</dbReference>
<dbReference type="PANTHER" id="PTHR11685">
    <property type="entry name" value="RBR FAMILY RING FINGER AND IBR DOMAIN-CONTAINING"/>
    <property type="match status" value="1"/>
</dbReference>
<dbReference type="SMART" id="SM00647">
    <property type="entry name" value="IBR"/>
    <property type="match status" value="2"/>
</dbReference>
<organism evidence="16 17">
    <name type="scientific">Aldrovandia affinis</name>
    <dbReference type="NCBI Taxonomy" id="143900"/>
    <lineage>
        <taxon>Eukaryota</taxon>
        <taxon>Metazoa</taxon>
        <taxon>Chordata</taxon>
        <taxon>Craniata</taxon>
        <taxon>Vertebrata</taxon>
        <taxon>Euteleostomi</taxon>
        <taxon>Actinopterygii</taxon>
        <taxon>Neopterygii</taxon>
        <taxon>Teleostei</taxon>
        <taxon>Notacanthiformes</taxon>
        <taxon>Halosauridae</taxon>
        <taxon>Aldrovandia</taxon>
    </lineage>
</organism>
<dbReference type="EC" id="2.3.2.31" evidence="3"/>
<feature type="region of interest" description="Disordered" evidence="12">
    <location>
        <begin position="167"/>
        <end position="191"/>
    </location>
</feature>
<evidence type="ECO:0000256" key="8">
    <source>
        <dbReference type="ARBA" id="ARBA00022786"/>
    </source>
</evidence>
<dbReference type="Proteomes" id="UP001221898">
    <property type="component" value="Unassembled WGS sequence"/>
</dbReference>